<comment type="similarity">
    <text evidence="2">Belongs to the glutamate-gated ion channel (TC 1.A.10.1) family.</text>
</comment>
<gene>
    <name evidence="13" type="ORF">DIABBA_LOCUS429</name>
</gene>
<dbReference type="GO" id="GO:0015276">
    <property type="term" value="F:ligand-gated monoatomic ion channel activity"/>
    <property type="evidence" value="ECO:0007669"/>
    <property type="project" value="InterPro"/>
</dbReference>
<dbReference type="AlphaFoldDB" id="A0A9N9SNQ8"/>
<keyword evidence="8" id="KW-0675">Receptor</keyword>
<evidence type="ECO:0000256" key="5">
    <source>
        <dbReference type="ARBA" id="ARBA00022989"/>
    </source>
</evidence>
<dbReference type="InterPro" id="IPR001320">
    <property type="entry name" value="Iontro_rcpt_C"/>
</dbReference>
<evidence type="ECO:0000313" key="13">
    <source>
        <dbReference type="EMBL" id="CAG9826300.1"/>
    </source>
</evidence>
<evidence type="ECO:0000256" key="7">
    <source>
        <dbReference type="ARBA" id="ARBA00023136"/>
    </source>
</evidence>
<evidence type="ECO:0000256" key="9">
    <source>
        <dbReference type="ARBA" id="ARBA00023180"/>
    </source>
</evidence>
<keyword evidence="9" id="KW-0325">Glycoprotein</keyword>
<keyword evidence="7" id="KW-0472">Membrane</keyword>
<sequence length="161" mass="17886">MESQRPPVFTSSNQEGVEAVIKGKGSYAFLMESTSIEYVIERNCELTQVGGMLDSKGYGIATPPNSPFRTPISGAILKLQEEGKLHILKTRWWKEKRGGGKCRSSLCKEMATEFRHVVCCRNDSKSTKKKRPCSPAILDDGLYHPSGSYTSYGFVSKDILN</sequence>
<dbReference type="Gene3D" id="3.40.190.10">
    <property type="entry name" value="Periplasmic binding protein-like II"/>
    <property type="match status" value="2"/>
</dbReference>
<keyword evidence="10" id="KW-1071">Ligand-gated ion channel</keyword>
<dbReference type="PANTHER" id="PTHR18966">
    <property type="entry name" value="IONOTROPIC GLUTAMATE RECEPTOR"/>
    <property type="match status" value="1"/>
</dbReference>
<keyword evidence="3" id="KW-0813">Transport</keyword>
<evidence type="ECO:0000256" key="1">
    <source>
        <dbReference type="ARBA" id="ARBA00004141"/>
    </source>
</evidence>
<evidence type="ECO:0000256" key="3">
    <source>
        <dbReference type="ARBA" id="ARBA00022448"/>
    </source>
</evidence>
<keyword evidence="5" id="KW-1133">Transmembrane helix</keyword>
<evidence type="ECO:0000256" key="11">
    <source>
        <dbReference type="ARBA" id="ARBA00023303"/>
    </source>
</evidence>
<dbReference type="SUPFAM" id="SSF53850">
    <property type="entry name" value="Periplasmic binding protein-like II"/>
    <property type="match status" value="1"/>
</dbReference>
<evidence type="ECO:0000259" key="12">
    <source>
        <dbReference type="SMART" id="SM00079"/>
    </source>
</evidence>
<comment type="subcellular location">
    <subcellularLocation>
        <location evidence="1">Membrane</location>
        <topology evidence="1">Multi-pass membrane protein</topology>
    </subcellularLocation>
</comment>
<keyword evidence="14" id="KW-1185">Reference proteome</keyword>
<feature type="domain" description="Ionotropic glutamate receptor C-terminal" evidence="12">
    <location>
        <begin position="1"/>
        <end position="95"/>
    </location>
</feature>
<evidence type="ECO:0000256" key="10">
    <source>
        <dbReference type="ARBA" id="ARBA00023286"/>
    </source>
</evidence>
<keyword evidence="11" id="KW-0407">Ion channel</keyword>
<accession>A0A9N9SNQ8</accession>
<evidence type="ECO:0000256" key="6">
    <source>
        <dbReference type="ARBA" id="ARBA00023065"/>
    </source>
</evidence>
<evidence type="ECO:0000256" key="4">
    <source>
        <dbReference type="ARBA" id="ARBA00022692"/>
    </source>
</evidence>
<dbReference type="Proteomes" id="UP001153709">
    <property type="component" value="Chromosome 1"/>
</dbReference>
<dbReference type="GO" id="GO:0016020">
    <property type="term" value="C:membrane"/>
    <property type="evidence" value="ECO:0007669"/>
    <property type="project" value="UniProtKB-SubCell"/>
</dbReference>
<organism evidence="13 14">
    <name type="scientific">Diabrotica balteata</name>
    <name type="common">Banded cucumber beetle</name>
    <dbReference type="NCBI Taxonomy" id="107213"/>
    <lineage>
        <taxon>Eukaryota</taxon>
        <taxon>Metazoa</taxon>
        <taxon>Ecdysozoa</taxon>
        <taxon>Arthropoda</taxon>
        <taxon>Hexapoda</taxon>
        <taxon>Insecta</taxon>
        <taxon>Pterygota</taxon>
        <taxon>Neoptera</taxon>
        <taxon>Endopterygota</taxon>
        <taxon>Coleoptera</taxon>
        <taxon>Polyphaga</taxon>
        <taxon>Cucujiformia</taxon>
        <taxon>Chrysomeloidea</taxon>
        <taxon>Chrysomelidae</taxon>
        <taxon>Galerucinae</taxon>
        <taxon>Diabroticina</taxon>
        <taxon>Diabroticites</taxon>
        <taxon>Diabrotica</taxon>
    </lineage>
</organism>
<keyword evidence="6" id="KW-0406">Ion transport</keyword>
<dbReference type="EMBL" id="OU898276">
    <property type="protein sequence ID" value="CAG9826300.1"/>
    <property type="molecule type" value="Genomic_DNA"/>
</dbReference>
<protein>
    <recommendedName>
        <fullName evidence="12">Ionotropic glutamate receptor C-terminal domain-containing protein</fullName>
    </recommendedName>
</protein>
<name>A0A9N9SNQ8_DIABA</name>
<keyword evidence="4" id="KW-0812">Transmembrane</keyword>
<dbReference type="InterPro" id="IPR015683">
    <property type="entry name" value="Ionotropic_Glu_rcpt"/>
</dbReference>
<reference evidence="13" key="1">
    <citation type="submission" date="2022-01" db="EMBL/GenBank/DDBJ databases">
        <authorList>
            <person name="King R."/>
        </authorList>
    </citation>
    <scope>NUCLEOTIDE SEQUENCE</scope>
</reference>
<evidence type="ECO:0000313" key="14">
    <source>
        <dbReference type="Proteomes" id="UP001153709"/>
    </source>
</evidence>
<dbReference type="OrthoDB" id="6754080at2759"/>
<dbReference type="FunFam" id="3.40.190.10:FF:000061">
    <property type="entry name" value="Glutamate receptor, ionotropic kainate"/>
    <property type="match status" value="1"/>
</dbReference>
<evidence type="ECO:0000256" key="8">
    <source>
        <dbReference type="ARBA" id="ARBA00023170"/>
    </source>
</evidence>
<proteinExistence type="inferred from homology"/>
<evidence type="ECO:0000256" key="2">
    <source>
        <dbReference type="ARBA" id="ARBA00008685"/>
    </source>
</evidence>
<dbReference type="SMART" id="SM00079">
    <property type="entry name" value="PBPe"/>
    <property type="match status" value="1"/>
</dbReference>